<dbReference type="GO" id="GO:0004176">
    <property type="term" value="F:ATP-dependent peptidase activity"/>
    <property type="evidence" value="ECO:0007669"/>
    <property type="project" value="TreeGrafter"/>
</dbReference>
<dbReference type="InterPro" id="IPR003959">
    <property type="entry name" value="ATPase_AAA_core"/>
</dbReference>
<keyword evidence="9" id="KW-0378">Hydrolase</keyword>
<protein>
    <submittedName>
        <fullName evidence="9">ATP-dependent zinc metalloprotease, FtsH family</fullName>
        <ecNumber evidence="9">3.4.24.-</ecNumber>
    </submittedName>
</protein>
<keyword evidence="5" id="KW-0862">Zinc</keyword>
<dbReference type="GO" id="GO:0016887">
    <property type="term" value="F:ATP hydrolysis activity"/>
    <property type="evidence" value="ECO:0007669"/>
    <property type="project" value="InterPro"/>
</dbReference>
<comment type="similarity">
    <text evidence="3">In the N-terminal section; belongs to the AAA ATPase family.</text>
</comment>
<evidence type="ECO:0000256" key="3">
    <source>
        <dbReference type="ARBA" id="ARBA00010550"/>
    </source>
</evidence>
<feature type="region of interest" description="Disordered" evidence="7">
    <location>
        <begin position="1"/>
        <end position="49"/>
    </location>
</feature>
<keyword evidence="10" id="KW-1185">Reference proteome</keyword>
<dbReference type="PANTHER" id="PTHR23076">
    <property type="entry name" value="METALLOPROTEASE M41 FTSH"/>
    <property type="match status" value="1"/>
</dbReference>
<dbReference type="Pfam" id="PF00004">
    <property type="entry name" value="AAA"/>
    <property type="match status" value="2"/>
</dbReference>
<comment type="caution">
    <text evidence="9">The sequence shown here is derived from an EMBL/GenBank/DDBJ whole genome shotgun (WGS) entry which is preliminary data.</text>
</comment>
<dbReference type="FunFam" id="1.10.8.60:FF:000001">
    <property type="entry name" value="ATP-dependent zinc metalloprotease FtsH"/>
    <property type="match status" value="1"/>
</dbReference>
<evidence type="ECO:0000313" key="10">
    <source>
        <dbReference type="Proteomes" id="UP001224775"/>
    </source>
</evidence>
<feature type="region of interest" description="Disordered" evidence="7">
    <location>
        <begin position="319"/>
        <end position="345"/>
    </location>
</feature>
<feature type="region of interest" description="Disordered" evidence="7">
    <location>
        <begin position="120"/>
        <end position="183"/>
    </location>
</feature>
<accession>A0AAD9D6W4</accession>
<gene>
    <name evidence="9" type="ORF">QTG54_012976</name>
</gene>
<keyword evidence="6 9" id="KW-0645">Protease</keyword>
<feature type="compositionally biased region" description="Polar residues" evidence="7">
    <location>
        <begin position="319"/>
        <end position="332"/>
    </location>
</feature>
<feature type="region of interest" description="Disordered" evidence="7">
    <location>
        <begin position="74"/>
        <end position="106"/>
    </location>
</feature>
<dbReference type="GO" id="GO:0005524">
    <property type="term" value="F:ATP binding"/>
    <property type="evidence" value="ECO:0007669"/>
    <property type="project" value="InterPro"/>
</dbReference>
<evidence type="ECO:0000256" key="5">
    <source>
        <dbReference type="ARBA" id="ARBA00022833"/>
    </source>
</evidence>
<dbReference type="InterPro" id="IPR041569">
    <property type="entry name" value="AAA_lid_3"/>
</dbReference>
<feature type="compositionally biased region" description="Low complexity" evidence="7">
    <location>
        <begin position="20"/>
        <end position="40"/>
    </location>
</feature>
<dbReference type="GO" id="GO:0008237">
    <property type="term" value="F:metallopeptidase activity"/>
    <property type="evidence" value="ECO:0007669"/>
    <property type="project" value="UniProtKB-KW"/>
</dbReference>
<sequence length="794" mass="88083">MSSRNEEVEGRGNDRVPHKSSSTLASSSSSSPQQSSSSLSHQEDDISVIEESSTSAISLYEVFAAGVSSKRSLQNTHLDKRSDVSPSSSLPCGSNNDVTSLSMNNDDMISSSRYFTTHKSLERNDNNDNNGDDDDDESVENLNNNEGSTDRDNGIEDSSSSLKQQQHEDDDDNDEDHPPLQNPQHLLTKYRKRLGALVVSIAALWIYSQLRTSKRRHRQRRQLKDSRHNGTIFDHARAMNVIRYLLRMISIPVSSIVRRLTQQQQNLRTSTNKTQVAKVPIWEDAITTPLSHLLALAESGTISKVMVRGSMMTYLHTVSSALPPDQRNNSSKQQRERWSKTTLPSQNPTIMNQIISTLLKKGCHDIVTVPESLWSRFWNGPAIVALPFAYLAGLYWIMRRLQRQQLEDENCDSNSGNGTSTSTNTATTFADVAGINSSLQELSEVVSFLRHPNEYHSIGAAPPRGILLHGPPGTGKTLLARAIAGELTRDTTDRMTSSSSLATAFTKKSNNMGQNSIDAFAVCSGSDFVETYVGRGAARVRTMFRKVREDALTNFQRRRRERVIMERTLRRLSTDVGITSFERNDRSVLSRAVSDVGERIVGAWEGIQTFEDEDDIHETPLAIIFIDEIDALAKQRDSGAGFSSLGGNDEREQTLNQLLTEMDGFKTGAPTDNVTVIVIAATNRPHVLDPAILRSGRFDRHVAVHLPDCQGREDILRLHAQRIRWDSSVNFQNIAEMTHQFSGADLKCLINEAALLAVRNGSKMVLEEHLTQAAQKVKKSSLGGGRHSGGVSLY</sequence>
<dbReference type="GO" id="GO:0006508">
    <property type="term" value="P:proteolysis"/>
    <property type="evidence" value="ECO:0007669"/>
    <property type="project" value="TreeGrafter"/>
</dbReference>
<feature type="domain" description="AAA+ ATPase" evidence="8">
    <location>
        <begin position="462"/>
        <end position="708"/>
    </location>
</feature>
<keyword evidence="4" id="KW-0479">Metal-binding</keyword>
<feature type="compositionally biased region" description="Basic and acidic residues" evidence="7">
    <location>
        <begin position="1"/>
        <end position="17"/>
    </location>
</feature>
<dbReference type="Pfam" id="PF17862">
    <property type="entry name" value="AAA_lid_3"/>
    <property type="match status" value="1"/>
</dbReference>
<dbReference type="AlphaFoldDB" id="A0AAD9D6W4"/>
<evidence type="ECO:0000256" key="7">
    <source>
        <dbReference type="SAM" id="MobiDB-lite"/>
    </source>
</evidence>
<evidence type="ECO:0000256" key="6">
    <source>
        <dbReference type="ARBA" id="ARBA00023049"/>
    </source>
</evidence>
<evidence type="ECO:0000256" key="4">
    <source>
        <dbReference type="ARBA" id="ARBA00022723"/>
    </source>
</evidence>
<evidence type="ECO:0000259" key="8">
    <source>
        <dbReference type="SMART" id="SM00382"/>
    </source>
</evidence>
<evidence type="ECO:0000256" key="1">
    <source>
        <dbReference type="ARBA" id="ARBA00001947"/>
    </source>
</evidence>
<name>A0AAD9D6W4_9STRA</name>
<dbReference type="SUPFAM" id="SSF52540">
    <property type="entry name" value="P-loop containing nucleoside triphosphate hydrolases"/>
    <property type="match status" value="2"/>
</dbReference>
<reference evidence="9" key="1">
    <citation type="submission" date="2023-06" db="EMBL/GenBank/DDBJ databases">
        <title>Survivors Of The Sea: Transcriptome response of Skeletonema marinoi to long-term dormancy.</title>
        <authorList>
            <person name="Pinder M.I.M."/>
            <person name="Kourtchenko O."/>
            <person name="Robertson E.K."/>
            <person name="Larsson T."/>
            <person name="Maumus F."/>
            <person name="Osuna-Cruz C.M."/>
            <person name="Vancaester E."/>
            <person name="Stenow R."/>
            <person name="Vandepoele K."/>
            <person name="Ploug H."/>
            <person name="Bruchert V."/>
            <person name="Godhe A."/>
            <person name="Topel M."/>
        </authorList>
    </citation>
    <scope>NUCLEOTIDE SEQUENCE</scope>
    <source>
        <strain evidence="9">R05AC</strain>
    </source>
</reference>
<dbReference type="InterPro" id="IPR027417">
    <property type="entry name" value="P-loop_NTPase"/>
</dbReference>
<dbReference type="InterPro" id="IPR003960">
    <property type="entry name" value="ATPase_AAA_CS"/>
</dbReference>
<dbReference type="GO" id="GO:0046872">
    <property type="term" value="F:metal ion binding"/>
    <property type="evidence" value="ECO:0007669"/>
    <property type="project" value="UniProtKB-KW"/>
</dbReference>
<dbReference type="Gene3D" id="1.10.8.60">
    <property type="match status" value="1"/>
</dbReference>
<evidence type="ECO:0000313" key="9">
    <source>
        <dbReference type="EMBL" id="KAK1736376.1"/>
    </source>
</evidence>
<dbReference type="PROSITE" id="PS00674">
    <property type="entry name" value="AAA"/>
    <property type="match status" value="1"/>
</dbReference>
<dbReference type="Proteomes" id="UP001224775">
    <property type="component" value="Unassembled WGS sequence"/>
</dbReference>
<dbReference type="Gene3D" id="3.40.50.300">
    <property type="entry name" value="P-loop containing nucleotide triphosphate hydrolases"/>
    <property type="match status" value="2"/>
</dbReference>
<evidence type="ECO:0000256" key="2">
    <source>
        <dbReference type="ARBA" id="ARBA00010044"/>
    </source>
</evidence>
<dbReference type="InterPro" id="IPR003593">
    <property type="entry name" value="AAA+_ATPase"/>
</dbReference>
<dbReference type="EC" id="3.4.24.-" evidence="9"/>
<feature type="compositionally biased region" description="Acidic residues" evidence="7">
    <location>
        <begin position="130"/>
        <end position="139"/>
    </location>
</feature>
<comment type="cofactor">
    <cofactor evidence="1">
        <name>Zn(2+)</name>
        <dbReference type="ChEBI" id="CHEBI:29105"/>
    </cofactor>
</comment>
<keyword evidence="6 9" id="KW-0482">Metalloprotease</keyword>
<proteinExistence type="inferred from homology"/>
<organism evidence="9 10">
    <name type="scientific">Skeletonema marinoi</name>
    <dbReference type="NCBI Taxonomy" id="267567"/>
    <lineage>
        <taxon>Eukaryota</taxon>
        <taxon>Sar</taxon>
        <taxon>Stramenopiles</taxon>
        <taxon>Ochrophyta</taxon>
        <taxon>Bacillariophyta</taxon>
        <taxon>Coscinodiscophyceae</taxon>
        <taxon>Thalassiosirophycidae</taxon>
        <taxon>Thalassiosirales</taxon>
        <taxon>Skeletonemataceae</taxon>
        <taxon>Skeletonema</taxon>
        <taxon>Skeletonema marinoi-dohrnii complex</taxon>
    </lineage>
</organism>
<comment type="similarity">
    <text evidence="2">In the C-terminal section; belongs to the peptidase M41 family.</text>
</comment>
<dbReference type="PANTHER" id="PTHR23076:SF97">
    <property type="entry name" value="ATP-DEPENDENT ZINC METALLOPROTEASE YME1L1"/>
    <property type="match status" value="1"/>
</dbReference>
<feature type="compositionally biased region" description="Polar residues" evidence="7">
    <location>
        <begin position="84"/>
        <end position="106"/>
    </location>
</feature>
<dbReference type="SMART" id="SM00382">
    <property type="entry name" value="AAA"/>
    <property type="match status" value="1"/>
</dbReference>
<dbReference type="EMBL" id="JATAAI010000029">
    <property type="protein sequence ID" value="KAK1736376.1"/>
    <property type="molecule type" value="Genomic_DNA"/>
</dbReference>